<reference evidence="2 3" key="1">
    <citation type="journal article" date="2021" name="Front. Microbiol.">
        <title>Comprehensive Comparative Genomics and Phenotyping of Methylobacterium Species.</title>
        <authorList>
            <person name="Alessa O."/>
            <person name="Ogura Y."/>
            <person name="Fujitani Y."/>
            <person name="Takami H."/>
            <person name="Hayashi T."/>
            <person name="Sahin N."/>
            <person name="Tani A."/>
        </authorList>
    </citation>
    <scope>NUCLEOTIDE SEQUENCE [LARGE SCALE GENOMIC DNA]</scope>
    <source>
        <strain evidence="2 3">DSM 23679</strain>
    </source>
</reference>
<gene>
    <name evidence="2" type="ORF">AFCDBAGC_0679</name>
</gene>
<name>A0ABQ4QCA6_9HYPH</name>
<dbReference type="EMBL" id="BPQG01000006">
    <property type="protein sequence ID" value="GJD42837.1"/>
    <property type="molecule type" value="Genomic_DNA"/>
</dbReference>
<protein>
    <submittedName>
        <fullName evidence="2">Uncharacterized protein</fullName>
    </submittedName>
</protein>
<feature type="signal peptide" evidence="1">
    <location>
        <begin position="1"/>
        <end position="25"/>
    </location>
</feature>
<keyword evidence="1" id="KW-0732">Signal</keyword>
<evidence type="ECO:0000313" key="3">
    <source>
        <dbReference type="Proteomes" id="UP001055117"/>
    </source>
</evidence>
<keyword evidence="3" id="KW-1185">Reference proteome</keyword>
<organism evidence="2 3">
    <name type="scientific">Methylobacterium cerastii</name>
    <dbReference type="NCBI Taxonomy" id="932741"/>
    <lineage>
        <taxon>Bacteria</taxon>
        <taxon>Pseudomonadati</taxon>
        <taxon>Pseudomonadota</taxon>
        <taxon>Alphaproteobacteria</taxon>
        <taxon>Hyphomicrobiales</taxon>
        <taxon>Methylobacteriaceae</taxon>
        <taxon>Methylobacterium</taxon>
    </lineage>
</organism>
<accession>A0ABQ4QCA6</accession>
<evidence type="ECO:0000313" key="2">
    <source>
        <dbReference type="EMBL" id="GJD42837.1"/>
    </source>
</evidence>
<dbReference type="Proteomes" id="UP001055117">
    <property type="component" value="Unassembled WGS sequence"/>
</dbReference>
<comment type="caution">
    <text evidence="2">The sequence shown here is derived from an EMBL/GenBank/DDBJ whole genome shotgun (WGS) entry which is preliminary data.</text>
</comment>
<evidence type="ECO:0000256" key="1">
    <source>
        <dbReference type="SAM" id="SignalP"/>
    </source>
</evidence>
<proteinExistence type="predicted"/>
<sequence length="126" mass="13836">MPTGHSMKRALVALTMLIGVQTCLAAQTKDEEQAEMVQGLVRIVGAQAGITLYCRKAYAIDDKVSEGLLRTVRPTLDKAIGHRQALAAIDEEGQRLSKEIAEIGAERWCADQRELLNTDGLRVFLD</sequence>
<feature type="chain" id="PRO_5045591354" evidence="1">
    <location>
        <begin position="26"/>
        <end position="126"/>
    </location>
</feature>